<dbReference type="RefSeq" id="WP_093923011.1">
    <property type="nucleotide sequence ID" value="NZ_FOMW01000004.1"/>
</dbReference>
<evidence type="ECO:0000313" key="2">
    <source>
        <dbReference type="EMBL" id="SFD96714.1"/>
    </source>
</evidence>
<keyword evidence="1" id="KW-0472">Membrane</keyword>
<sequence length="71" mass="7560">MTDIIRSLPGSRERFWTGPRLFAIATVSAVILLFIGANAHLIAVSFASKPDCVLKPAKEGVVVYSAAKPSC</sequence>
<reference evidence="2 3" key="1">
    <citation type="submission" date="2016-10" db="EMBL/GenBank/DDBJ databases">
        <authorList>
            <person name="de Groot N.N."/>
        </authorList>
    </citation>
    <scope>NUCLEOTIDE SEQUENCE [LARGE SCALE GENOMIC DNA]</scope>
    <source>
        <strain evidence="2 3">DSM 11443</strain>
    </source>
</reference>
<keyword evidence="3" id="KW-1185">Reference proteome</keyword>
<feature type="transmembrane region" description="Helical" evidence="1">
    <location>
        <begin position="21"/>
        <end position="46"/>
    </location>
</feature>
<dbReference type="STRING" id="74348.SAMN04488523_10468"/>
<keyword evidence="1" id="KW-1133">Transmembrane helix</keyword>
<keyword evidence="1" id="KW-0812">Transmembrane</keyword>
<dbReference type="Proteomes" id="UP000198977">
    <property type="component" value="Unassembled WGS sequence"/>
</dbReference>
<protein>
    <submittedName>
        <fullName evidence="2">Uncharacterized protein</fullName>
    </submittedName>
</protein>
<dbReference type="AlphaFoldDB" id="A0A1I1WND1"/>
<evidence type="ECO:0000313" key="3">
    <source>
        <dbReference type="Proteomes" id="UP000198977"/>
    </source>
</evidence>
<accession>A0A1I1WND1</accession>
<gene>
    <name evidence="2" type="ORF">SAMN04488523_10468</name>
</gene>
<proteinExistence type="predicted"/>
<name>A0A1I1WND1_9RHOB</name>
<dbReference type="EMBL" id="FOMW01000004">
    <property type="protein sequence ID" value="SFD96714.1"/>
    <property type="molecule type" value="Genomic_DNA"/>
</dbReference>
<dbReference type="OrthoDB" id="7597200at2"/>
<evidence type="ECO:0000256" key="1">
    <source>
        <dbReference type="SAM" id="Phobius"/>
    </source>
</evidence>
<organism evidence="2 3">
    <name type="scientific">Sulfitobacter brevis</name>
    <dbReference type="NCBI Taxonomy" id="74348"/>
    <lineage>
        <taxon>Bacteria</taxon>
        <taxon>Pseudomonadati</taxon>
        <taxon>Pseudomonadota</taxon>
        <taxon>Alphaproteobacteria</taxon>
        <taxon>Rhodobacterales</taxon>
        <taxon>Roseobacteraceae</taxon>
        <taxon>Sulfitobacter</taxon>
    </lineage>
</organism>